<reference evidence="2 3" key="1">
    <citation type="submission" date="2021-07" db="EMBL/GenBank/DDBJ databases">
        <title>complete genome sequencing of Tessaracoccus sp.J1M15.</title>
        <authorList>
            <person name="Bae J.-W."/>
            <person name="Kim D.-y."/>
        </authorList>
    </citation>
    <scope>NUCLEOTIDE SEQUENCE [LARGE SCALE GENOMIC DNA]</scope>
    <source>
        <strain evidence="2 3">J1M15</strain>
    </source>
</reference>
<dbReference type="Pfam" id="PF00294">
    <property type="entry name" value="PfkB"/>
    <property type="match status" value="1"/>
</dbReference>
<gene>
    <name evidence="2" type="ORF">KDB89_14270</name>
</gene>
<proteinExistence type="predicted"/>
<evidence type="ECO:0000313" key="3">
    <source>
        <dbReference type="Proteomes" id="UP000824504"/>
    </source>
</evidence>
<organism evidence="2 3">
    <name type="scientific">Tessaracoccus palaemonis</name>
    <dbReference type="NCBI Taxonomy" id="2829499"/>
    <lineage>
        <taxon>Bacteria</taxon>
        <taxon>Bacillati</taxon>
        <taxon>Actinomycetota</taxon>
        <taxon>Actinomycetes</taxon>
        <taxon>Propionibacteriales</taxon>
        <taxon>Propionibacteriaceae</taxon>
        <taxon>Tessaracoccus</taxon>
    </lineage>
</organism>
<evidence type="ECO:0000313" key="2">
    <source>
        <dbReference type="EMBL" id="QXT62870.1"/>
    </source>
</evidence>
<feature type="domain" description="Carbohydrate kinase PfkB" evidence="1">
    <location>
        <begin position="20"/>
        <end position="68"/>
    </location>
</feature>
<protein>
    <recommendedName>
        <fullName evidence="1">Carbohydrate kinase PfkB domain-containing protein</fullName>
    </recommendedName>
</protein>
<keyword evidence="3" id="KW-1185">Reference proteome</keyword>
<name>A0ABX8SHU3_9ACTN</name>
<evidence type="ECO:0000259" key="1">
    <source>
        <dbReference type="Pfam" id="PF00294"/>
    </source>
</evidence>
<sequence length="74" mass="7734">MSAVGHHESLLDIIHRADSPTTEHPGGSPANVAYGLARLEHPVWLLTELADDPAGRLIATHLAAPGVELIVSPA</sequence>
<dbReference type="Proteomes" id="UP000824504">
    <property type="component" value="Chromosome"/>
</dbReference>
<dbReference type="RefSeq" id="WP_219082153.1">
    <property type="nucleotide sequence ID" value="NZ_CP079216.1"/>
</dbReference>
<dbReference type="InterPro" id="IPR011611">
    <property type="entry name" value="PfkB_dom"/>
</dbReference>
<accession>A0ABX8SHU3</accession>
<dbReference type="EMBL" id="CP079216">
    <property type="protein sequence ID" value="QXT62870.1"/>
    <property type="molecule type" value="Genomic_DNA"/>
</dbReference>